<evidence type="ECO:0000259" key="1">
    <source>
        <dbReference type="PROSITE" id="PS50883"/>
    </source>
</evidence>
<name>A0A073KFB4_9BACI</name>
<feature type="domain" description="EAL" evidence="1">
    <location>
        <begin position="1"/>
        <end position="250"/>
    </location>
</feature>
<dbReference type="AlphaFoldDB" id="A0A073KFB4"/>
<dbReference type="SUPFAM" id="SSF103190">
    <property type="entry name" value="Sensory domain-like"/>
    <property type="match status" value="1"/>
</dbReference>
<dbReference type="Pfam" id="PF00563">
    <property type="entry name" value="EAL"/>
    <property type="match status" value="1"/>
</dbReference>
<dbReference type="PANTHER" id="PTHR33121:SF82">
    <property type="entry name" value="SIGNAL TRANSDUCTION PROTEIN CONTAINING A EAL DOMAIN"/>
    <property type="match status" value="1"/>
</dbReference>
<dbReference type="CDD" id="cd01948">
    <property type="entry name" value="EAL"/>
    <property type="match status" value="1"/>
</dbReference>
<keyword evidence="3" id="KW-1185">Reference proteome</keyword>
<dbReference type="OrthoDB" id="1673646at2"/>
<dbReference type="InterPro" id="IPR029151">
    <property type="entry name" value="Sensor-like_sf"/>
</dbReference>
<accession>A0A073KFB4</accession>
<protein>
    <submittedName>
        <fullName evidence="2">Diguanylate phosphodiesterase</fullName>
    </submittedName>
</protein>
<reference evidence="2 3" key="1">
    <citation type="submission" date="2014-06" db="EMBL/GenBank/DDBJ databases">
        <title>Draft genome sequence of Bacillus manliponensis JCM 15802 (MCCC 1A00708).</title>
        <authorList>
            <person name="Lai Q."/>
            <person name="Liu Y."/>
            <person name="Shao Z."/>
        </authorList>
    </citation>
    <scope>NUCLEOTIDE SEQUENCE [LARGE SCALE GENOMIC DNA]</scope>
    <source>
        <strain evidence="2 3">JCM 15802</strain>
    </source>
</reference>
<gene>
    <name evidence="2" type="ORF">BAMA_09315</name>
</gene>
<dbReference type="PANTHER" id="PTHR33121">
    <property type="entry name" value="CYCLIC DI-GMP PHOSPHODIESTERASE PDEF"/>
    <property type="match status" value="1"/>
</dbReference>
<dbReference type="RefSeq" id="WP_034635862.1">
    <property type="nucleotide sequence ID" value="NZ_CBCSJC010000001.1"/>
</dbReference>
<evidence type="ECO:0000313" key="2">
    <source>
        <dbReference type="EMBL" id="KEK20983.1"/>
    </source>
</evidence>
<dbReference type="InterPro" id="IPR001633">
    <property type="entry name" value="EAL_dom"/>
</dbReference>
<dbReference type="STRING" id="574376.BAMA_09315"/>
<comment type="caution">
    <text evidence="2">The sequence shown here is derived from an EMBL/GenBank/DDBJ whole genome shotgun (WGS) entry which is preliminary data.</text>
</comment>
<dbReference type="InterPro" id="IPR018842">
    <property type="entry name" value="YkuI_C"/>
</dbReference>
<sequence>MIDPLDVMSNLDRVLPYYQAIFSADQHTVVGYEVVGRIQIDKNLYSLSSFFHDDSIPSEFQLEADNIILEKALQTYLETDQSFLLFVHRNVNILMNDENESFLQLLLAYEKRGLNLKNIVLEITEHDFKDDIEQFNHLLMYYRTYGIQVALNKVGAGTSNLERISILAPDILKVDLTNLRQTALMQSYQDILYSLSLLARRIGATLLYEDIDAFYQLQYAWKNGGRYYQGSYLKECLPHFIEANILKERLGNECHQFILHEKKKLQKIYNLTEMLREYVGNILAKQKKIEDFNKWLVSFSQQVTKYSFRVYICNEDGFQKSGNVMKKDGHWILQPEYHMKNWSWRPYFLENIMKMRFENKGRLSDLYTDIETGEMVRTFSFPIDDEHYLFVDLSYEFLYEEDVLF</sequence>
<dbReference type="EMBL" id="JOTN01000002">
    <property type="protein sequence ID" value="KEK20983.1"/>
    <property type="molecule type" value="Genomic_DNA"/>
</dbReference>
<evidence type="ECO:0000313" key="3">
    <source>
        <dbReference type="Proteomes" id="UP000027822"/>
    </source>
</evidence>
<dbReference type="SUPFAM" id="SSF141868">
    <property type="entry name" value="EAL domain-like"/>
    <property type="match status" value="1"/>
</dbReference>
<dbReference type="Pfam" id="PF10388">
    <property type="entry name" value="YkuI_C"/>
    <property type="match status" value="1"/>
</dbReference>
<organism evidence="2 3">
    <name type="scientific">Bacillus manliponensis</name>
    <dbReference type="NCBI Taxonomy" id="574376"/>
    <lineage>
        <taxon>Bacteria</taxon>
        <taxon>Bacillati</taxon>
        <taxon>Bacillota</taxon>
        <taxon>Bacilli</taxon>
        <taxon>Bacillales</taxon>
        <taxon>Bacillaceae</taxon>
        <taxon>Bacillus</taxon>
        <taxon>Bacillus cereus group</taxon>
    </lineage>
</organism>
<dbReference type="SMART" id="SM00052">
    <property type="entry name" value="EAL"/>
    <property type="match status" value="1"/>
</dbReference>
<dbReference type="GO" id="GO:0071111">
    <property type="term" value="F:cyclic-guanylate-specific phosphodiesterase activity"/>
    <property type="evidence" value="ECO:0007669"/>
    <property type="project" value="InterPro"/>
</dbReference>
<dbReference type="PROSITE" id="PS50883">
    <property type="entry name" value="EAL"/>
    <property type="match status" value="1"/>
</dbReference>
<dbReference type="InterPro" id="IPR050706">
    <property type="entry name" value="Cyclic-di-GMP_PDE-like"/>
</dbReference>
<proteinExistence type="predicted"/>
<dbReference type="eggNOG" id="COG2200">
    <property type="taxonomic scope" value="Bacteria"/>
</dbReference>
<dbReference type="InterPro" id="IPR035919">
    <property type="entry name" value="EAL_sf"/>
</dbReference>
<dbReference type="Proteomes" id="UP000027822">
    <property type="component" value="Unassembled WGS sequence"/>
</dbReference>
<dbReference type="Gene3D" id="3.20.20.450">
    <property type="entry name" value="EAL domain"/>
    <property type="match status" value="1"/>
</dbReference>
<dbReference type="Gene3D" id="3.30.450.20">
    <property type="entry name" value="PAS domain"/>
    <property type="match status" value="1"/>
</dbReference>
<dbReference type="Gene3D" id="1.20.5.170">
    <property type="match status" value="1"/>
</dbReference>